<gene>
    <name evidence="1" type="ORF">QE417_000817</name>
</gene>
<reference evidence="2" key="1">
    <citation type="submission" date="2023-07" db="EMBL/GenBank/DDBJ databases">
        <title>Functional and genomic diversity of the sorghum phyllosphere microbiome.</title>
        <authorList>
            <person name="Shade A."/>
        </authorList>
    </citation>
    <scope>NUCLEOTIDE SEQUENCE [LARGE SCALE GENOMIC DNA]</scope>
    <source>
        <strain evidence="2">SORGH_AS_0422</strain>
    </source>
</reference>
<dbReference type="GO" id="GO:0016874">
    <property type="term" value="F:ligase activity"/>
    <property type="evidence" value="ECO:0007669"/>
    <property type="project" value="UniProtKB-KW"/>
</dbReference>
<dbReference type="RefSeq" id="WP_311947667.1">
    <property type="nucleotide sequence ID" value="NZ_JAVLVU010000001.1"/>
</dbReference>
<dbReference type="InterPro" id="IPR009097">
    <property type="entry name" value="Cyclic_Pdiesterase"/>
</dbReference>
<proteinExistence type="predicted"/>
<dbReference type="SUPFAM" id="SSF55144">
    <property type="entry name" value="LigT-like"/>
    <property type="match status" value="1"/>
</dbReference>
<comment type="caution">
    <text evidence="1">The sequence shown here is derived from an EMBL/GenBank/DDBJ whole genome shotgun (WGS) entry which is preliminary data.</text>
</comment>
<dbReference type="Gene3D" id="3.90.1140.10">
    <property type="entry name" value="Cyclic phosphodiesterase"/>
    <property type="match status" value="1"/>
</dbReference>
<organism evidence="1 2">
    <name type="scientific">Mucilaginibacter terrae</name>
    <dbReference type="NCBI Taxonomy" id="1955052"/>
    <lineage>
        <taxon>Bacteria</taxon>
        <taxon>Pseudomonadati</taxon>
        <taxon>Bacteroidota</taxon>
        <taxon>Sphingobacteriia</taxon>
        <taxon>Sphingobacteriales</taxon>
        <taxon>Sphingobacteriaceae</taxon>
        <taxon>Mucilaginibacter</taxon>
    </lineage>
</organism>
<keyword evidence="1" id="KW-0436">Ligase</keyword>
<name>A0ABU3GPN6_9SPHI</name>
<sequence length="168" mass="19272">MNDAPLILTLMLDGESQQYFNKLRKAHFPPERNYLDAHLTLFHHLPANEVQVIKDIELAAANQPFLQLQVSGIKSIGNGVAFNIESPQLKQLHNYLQQLWLEWLISQDKQKLWPHITIQNKVAPDVAMLLKAQLEQGFKPFAINGLGLALYEYHGGPWKFVQEFRFSG</sequence>
<dbReference type="EMBL" id="JAVLVU010000001">
    <property type="protein sequence ID" value="MDT3401745.1"/>
    <property type="molecule type" value="Genomic_DNA"/>
</dbReference>
<evidence type="ECO:0000313" key="1">
    <source>
        <dbReference type="EMBL" id="MDT3401745.1"/>
    </source>
</evidence>
<dbReference type="Pfam" id="PF13563">
    <property type="entry name" value="2_5_RNA_ligase2"/>
    <property type="match status" value="1"/>
</dbReference>
<keyword evidence="2" id="KW-1185">Reference proteome</keyword>
<accession>A0ABU3GPN6</accession>
<evidence type="ECO:0000313" key="2">
    <source>
        <dbReference type="Proteomes" id="UP001258315"/>
    </source>
</evidence>
<protein>
    <submittedName>
        <fullName evidence="1">2'-5' RNA ligase</fullName>
    </submittedName>
</protein>
<dbReference type="Proteomes" id="UP001258315">
    <property type="component" value="Unassembled WGS sequence"/>
</dbReference>